<reference evidence="1 2" key="1">
    <citation type="journal article" date="2017" name="Front. Microbiol.">
        <title>Labilibaculum manganireducens gen. nov., sp. nov. and Labilibaculum filiforme sp. nov., Novel Bacteroidetes Isolated from Subsurface Sediments of the Baltic Sea.</title>
        <authorList>
            <person name="Vandieken V."/>
            <person name="Marshall I.P."/>
            <person name="Niemann H."/>
            <person name="Engelen B."/>
            <person name="Cypionka H."/>
        </authorList>
    </citation>
    <scope>NUCLEOTIDE SEQUENCE [LARGE SCALE GENOMIC DNA]</scope>
    <source>
        <strain evidence="1 2">59.10-2M</strain>
    </source>
</reference>
<proteinExistence type="predicted"/>
<dbReference type="EMBL" id="MVDE01000002">
    <property type="protein sequence ID" value="PKQ69039.1"/>
    <property type="molecule type" value="Genomic_DNA"/>
</dbReference>
<dbReference type="RefSeq" id="WP_101308093.1">
    <property type="nucleotide sequence ID" value="NZ_MVDE01000002.1"/>
</dbReference>
<dbReference type="Proteomes" id="UP000233618">
    <property type="component" value="Unassembled WGS sequence"/>
</dbReference>
<evidence type="ECO:0008006" key="3">
    <source>
        <dbReference type="Google" id="ProtNLM"/>
    </source>
</evidence>
<dbReference type="AlphaFoldDB" id="A0A2N3IFE6"/>
<comment type="caution">
    <text evidence="1">The sequence shown here is derived from an EMBL/GenBank/DDBJ whole genome shotgun (WGS) entry which is preliminary data.</text>
</comment>
<name>A0A2N3IFE6_9BACT</name>
<sequence>MKNLKSYPHNSIDVHLNAVKRKNASDSKENLIHIENNVRKDYLDYDVHFSENDIENIPKRQFYIPFKLDLQSLYNFQSKTIIDVRGHIEKLQERTIRYTCQNCTINSANTLDHVLPQGEFPEFIVNPKNLFPCCSQCNSYKNKYLESNGIKLFLNLYLDNLPNEQYLFVKFEFDDNNEIDFEYFLFNKYEINVDTFALIKSHFEKLYLLERMRLKANEDYSEIENLILCGLNKLSIDFIFDEIKQNIINDQKAYGFNHWKCVLKLALINDDRFKKYIQEKRTKA</sequence>
<protein>
    <recommendedName>
        <fullName evidence="3">HNH endonuclease</fullName>
    </recommendedName>
</protein>
<dbReference type="Gene3D" id="1.10.30.50">
    <property type="match status" value="1"/>
</dbReference>
<evidence type="ECO:0000313" key="2">
    <source>
        <dbReference type="Proteomes" id="UP000233618"/>
    </source>
</evidence>
<keyword evidence="2" id="KW-1185">Reference proteome</keyword>
<accession>A0A2N3IFE6</accession>
<gene>
    <name evidence="1" type="ORF">BZG01_01670</name>
</gene>
<organism evidence="1 2">
    <name type="scientific">Labilibaculum manganireducens</name>
    <dbReference type="NCBI Taxonomy" id="1940525"/>
    <lineage>
        <taxon>Bacteria</taxon>
        <taxon>Pseudomonadati</taxon>
        <taxon>Bacteroidota</taxon>
        <taxon>Bacteroidia</taxon>
        <taxon>Marinilabiliales</taxon>
        <taxon>Marinifilaceae</taxon>
        <taxon>Labilibaculum</taxon>
    </lineage>
</organism>
<evidence type="ECO:0000313" key="1">
    <source>
        <dbReference type="EMBL" id="PKQ69039.1"/>
    </source>
</evidence>